<proteinExistence type="inferred from homology"/>
<evidence type="ECO:0000313" key="3">
    <source>
        <dbReference type="Proteomes" id="UP001143307"/>
    </source>
</evidence>
<keyword evidence="3" id="KW-1185">Reference proteome</keyword>
<sequence length="135" mass="14588">MALVAIVSILAVIALPAYLDYVTRSKVSEGLVFVSEAKTTIAEYYHTNREFPLDNETAGLTQASSYGRYDFIRSLSVGPGDGIITVTFKLQGTQGDDKDLQLIPDTSGVEVVWECKAPDTPRGIGSNFVPPNCRG</sequence>
<gene>
    <name evidence="2" type="ORF">EYC87_01305</name>
</gene>
<comment type="caution">
    <text evidence="2">The sequence shown here is derived from an EMBL/GenBank/DDBJ whole genome shotgun (WGS) entry which is preliminary data.</text>
</comment>
<dbReference type="InterPro" id="IPR001082">
    <property type="entry name" value="Pilin"/>
</dbReference>
<dbReference type="SUPFAM" id="SSF54523">
    <property type="entry name" value="Pili subunits"/>
    <property type="match status" value="1"/>
</dbReference>
<accession>A0ABT3SQH7</accession>
<reference evidence="2" key="1">
    <citation type="submission" date="2019-02" db="EMBL/GenBank/DDBJ databases">
        <authorList>
            <person name="Li S.-H."/>
        </authorList>
    </citation>
    <scope>NUCLEOTIDE SEQUENCE</scope>
    <source>
        <strain evidence="2">IMCC8485</strain>
    </source>
</reference>
<protein>
    <submittedName>
        <fullName evidence="2">Prepilin-type cleavage/methylation domain-containing protein</fullName>
    </submittedName>
</protein>
<dbReference type="Gene3D" id="3.30.700.10">
    <property type="entry name" value="Glycoprotein, Type 4 Pilin"/>
    <property type="match status" value="1"/>
</dbReference>
<organism evidence="2 3">
    <name type="scientific">Candidatus Seongchinamella marina</name>
    <dbReference type="NCBI Taxonomy" id="2518990"/>
    <lineage>
        <taxon>Bacteria</taxon>
        <taxon>Pseudomonadati</taxon>
        <taxon>Pseudomonadota</taxon>
        <taxon>Gammaproteobacteria</taxon>
        <taxon>Cellvibrionales</taxon>
        <taxon>Halieaceae</taxon>
        <taxon>Seongchinamella</taxon>
    </lineage>
</organism>
<name>A0ABT3SQH7_9GAMM</name>
<comment type="similarity">
    <text evidence="1">Belongs to the N-Me-Phe pilin family.</text>
</comment>
<dbReference type="Proteomes" id="UP001143307">
    <property type="component" value="Unassembled WGS sequence"/>
</dbReference>
<dbReference type="EMBL" id="SHNP01000001">
    <property type="protein sequence ID" value="MCX2972222.1"/>
    <property type="molecule type" value="Genomic_DNA"/>
</dbReference>
<dbReference type="InterPro" id="IPR045584">
    <property type="entry name" value="Pilin-like"/>
</dbReference>
<evidence type="ECO:0000256" key="1">
    <source>
        <dbReference type="ARBA" id="ARBA00005233"/>
    </source>
</evidence>
<dbReference type="Pfam" id="PF00114">
    <property type="entry name" value="Pilin"/>
    <property type="match status" value="1"/>
</dbReference>
<evidence type="ECO:0000313" key="2">
    <source>
        <dbReference type="EMBL" id="MCX2972222.1"/>
    </source>
</evidence>